<feature type="region of interest" description="Disordered" evidence="5">
    <location>
        <begin position="130"/>
        <end position="149"/>
    </location>
</feature>
<comment type="caution">
    <text evidence="8">The sequence shown here is derived from an EMBL/GenBank/DDBJ whole genome shotgun (WGS) entry which is preliminary data.</text>
</comment>
<name>A0A090RBS5_9GAMM</name>
<keyword evidence="2" id="KW-0902">Two-component regulatory system</keyword>
<dbReference type="Gene3D" id="1.20.120.160">
    <property type="entry name" value="HPT domain"/>
    <property type="match status" value="1"/>
</dbReference>
<evidence type="ECO:0000313" key="8">
    <source>
        <dbReference type="EMBL" id="GAL04992.1"/>
    </source>
</evidence>
<evidence type="ECO:0000259" key="7">
    <source>
        <dbReference type="PROSITE" id="PS50894"/>
    </source>
</evidence>
<dbReference type="eggNOG" id="COG0784">
    <property type="taxonomic scope" value="Bacteria"/>
</dbReference>
<keyword evidence="1 4" id="KW-0597">Phosphoprotein</keyword>
<dbReference type="PROSITE" id="PS50894">
    <property type="entry name" value="HPT"/>
    <property type="match status" value="1"/>
</dbReference>
<dbReference type="InterPro" id="IPR001789">
    <property type="entry name" value="Sig_transdc_resp-reg_receiver"/>
</dbReference>
<organism evidence="8 9">
    <name type="scientific">Photobacterium aphoticum</name>
    <dbReference type="NCBI Taxonomy" id="754436"/>
    <lineage>
        <taxon>Bacteria</taxon>
        <taxon>Pseudomonadati</taxon>
        <taxon>Pseudomonadota</taxon>
        <taxon>Gammaproteobacteria</taxon>
        <taxon>Vibrionales</taxon>
        <taxon>Vibrionaceae</taxon>
        <taxon>Photobacterium</taxon>
    </lineage>
</organism>
<dbReference type="Proteomes" id="UP000029227">
    <property type="component" value="Unassembled WGS sequence"/>
</dbReference>
<dbReference type="PANTHER" id="PTHR44591">
    <property type="entry name" value="STRESS RESPONSE REGULATOR PROTEIN 1"/>
    <property type="match status" value="1"/>
</dbReference>
<dbReference type="AlphaFoldDB" id="A0A090RBS5"/>
<feature type="modified residue" description="4-aspartylphosphate" evidence="4">
    <location>
        <position position="24"/>
    </location>
</feature>
<feature type="domain" description="Response regulatory" evidence="6">
    <location>
        <begin position="1"/>
        <end position="93"/>
    </location>
</feature>
<dbReference type="STRING" id="754436.JCM19237_4358"/>
<accession>A0A090RBS5</accession>
<dbReference type="PANTHER" id="PTHR44591:SF3">
    <property type="entry name" value="RESPONSE REGULATORY DOMAIN-CONTAINING PROTEIN"/>
    <property type="match status" value="1"/>
</dbReference>
<sequence>MIAEDGQQAEQIFQQDVFDLALLDINLPDTDGVTLLGKLKAYEAATGMETPMVAFSAHVFSEEVEQYLNAGFAGFLPKPLVEHQLVDIISRLLAGEDRVHPIQVAHAAEVHTSEAHETANAIMQDARIEQREAEQQEEQATEDSEKTMVNDAAPQAEWPVLDEKVLGSDLSVLGEAMVNKMITLFIASSGDTLAKLLPAIDARQLAEVSNLAHTLKGAAGTMSDPVVSGVFGV</sequence>
<dbReference type="GO" id="GO:0000160">
    <property type="term" value="P:phosphorelay signal transduction system"/>
    <property type="evidence" value="ECO:0007669"/>
    <property type="project" value="UniProtKB-KW"/>
</dbReference>
<feature type="modified residue" description="Phosphohistidine" evidence="3">
    <location>
        <position position="213"/>
    </location>
</feature>
<dbReference type="InterPro" id="IPR036641">
    <property type="entry name" value="HPT_dom_sf"/>
</dbReference>
<feature type="domain" description="HPt" evidence="7">
    <location>
        <begin position="174"/>
        <end position="233"/>
    </location>
</feature>
<gene>
    <name evidence="8" type="ORF">JCM19237_4358</name>
</gene>
<dbReference type="SUPFAM" id="SSF47226">
    <property type="entry name" value="Histidine-containing phosphotransfer domain, HPT domain"/>
    <property type="match status" value="1"/>
</dbReference>
<dbReference type="Pfam" id="PF00072">
    <property type="entry name" value="Response_reg"/>
    <property type="match status" value="1"/>
</dbReference>
<dbReference type="PROSITE" id="PS50110">
    <property type="entry name" value="RESPONSE_REGULATORY"/>
    <property type="match status" value="1"/>
</dbReference>
<dbReference type="InterPro" id="IPR008207">
    <property type="entry name" value="Sig_transdc_His_kin_Hpt_dom"/>
</dbReference>
<dbReference type="InterPro" id="IPR011006">
    <property type="entry name" value="CheY-like_superfamily"/>
</dbReference>
<dbReference type="Pfam" id="PF01627">
    <property type="entry name" value="Hpt"/>
    <property type="match status" value="1"/>
</dbReference>
<evidence type="ECO:0000313" key="9">
    <source>
        <dbReference type="Proteomes" id="UP000029227"/>
    </source>
</evidence>
<protein>
    <submittedName>
        <fullName evidence="8">Sensor protein TorS</fullName>
    </submittedName>
</protein>
<dbReference type="CDD" id="cd17546">
    <property type="entry name" value="REC_hyHK_CKI1_RcsC-like"/>
    <property type="match status" value="1"/>
</dbReference>
<dbReference type="SUPFAM" id="SSF52172">
    <property type="entry name" value="CheY-like"/>
    <property type="match status" value="1"/>
</dbReference>
<proteinExistence type="predicted"/>
<dbReference type="Gene3D" id="3.40.50.2300">
    <property type="match status" value="1"/>
</dbReference>
<dbReference type="EMBL" id="BBMN01000005">
    <property type="protein sequence ID" value="GAL04992.1"/>
    <property type="molecule type" value="Genomic_DNA"/>
</dbReference>
<evidence type="ECO:0000256" key="2">
    <source>
        <dbReference type="ARBA" id="ARBA00023012"/>
    </source>
</evidence>
<evidence type="ECO:0000256" key="5">
    <source>
        <dbReference type="SAM" id="MobiDB-lite"/>
    </source>
</evidence>
<dbReference type="InterPro" id="IPR050595">
    <property type="entry name" value="Bact_response_regulator"/>
</dbReference>
<dbReference type="GO" id="GO:0004672">
    <property type="term" value="F:protein kinase activity"/>
    <property type="evidence" value="ECO:0007669"/>
    <property type="project" value="UniProtKB-ARBA"/>
</dbReference>
<evidence type="ECO:0000256" key="1">
    <source>
        <dbReference type="ARBA" id="ARBA00022553"/>
    </source>
</evidence>
<evidence type="ECO:0000259" key="6">
    <source>
        <dbReference type="PROSITE" id="PS50110"/>
    </source>
</evidence>
<evidence type="ECO:0000256" key="3">
    <source>
        <dbReference type="PROSITE-ProRule" id="PRU00110"/>
    </source>
</evidence>
<dbReference type="eggNOG" id="COG2198">
    <property type="taxonomic scope" value="Bacteria"/>
</dbReference>
<evidence type="ECO:0000256" key="4">
    <source>
        <dbReference type="PROSITE-ProRule" id="PRU00169"/>
    </source>
</evidence>
<reference evidence="8 9" key="1">
    <citation type="journal article" date="2014" name="Genome Announc.">
        <title>Draft Genome Sequences of Two Vibrionaceae Species, Vibrio ponticus C121 and Photobacterium aphoticum C119, Isolated as Coral Reef Microbiota.</title>
        <authorList>
            <person name="Al-saari N."/>
            <person name="Meirelles P.M."/>
            <person name="Mino S."/>
            <person name="Suda W."/>
            <person name="Oshima K."/>
            <person name="Hattori M."/>
            <person name="Ohkuma M."/>
            <person name="Thompson F.L."/>
            <person name="Gomez-Gil B."/>
            <person name="Sawabe T."/>
            <person name="Sawabe T."/>
        </authorList>
    </citation>
    <scope>NUCLEOTIDE SEQUENCE [LARGE SCALE GENOMIC DNA]</scope>
    <source>
        <strain evidence="8 9">JCM 19237</strain>
    </source>
</reference>